<name>A0A8R1HHQ1_CAEJA</name>
<evidence type="ECO:0000256" key="1">
    <source>
        <dbReference type="ARBA" id="ARBA00004141"/>
    </source>
</evidence>
<comment type="subcellular location">
    <subcellularLocation>
        <location evidence="1 8">Membrane</location>
        <topology evidence="1 8">Multi-pass membrane protein</topology>
    </subcellularLocation>
</comment>
<dbReference type="OMA" id="TPPPWWI"/>
<keyword evidence="6 8" id="KW-1133">Transmembrane helix</keyword>
<feature type="transmembrane region" description="Helical" evidence="8">
    <location>
        <begin position="197"/>
        <end position="220"/>
    </location>
</feature>
<dbReference type="EnsemblMetazoa" id="CJA01920.1">
    <property type="protein sequence ID" value="CJA01920.1"/>
    <property type="gene ID" value="WBGene00121124"/>
</dbReference>
<keyword evidence="7 8" id="KW-0472">Membrane</keyword>
<dbReference type="PANTHER" id="PTHR11101:SF49">
    <property type="entry name" value="PHOSPHATE TRANSPORTER"/>
    <property type="match status" value="1"/>
</dbReference>
<protein>
    <recommendedName>
        <fullName evidence="8">Phosphate transporter</fullName>
    </recommendedName>
</protein>
<feature type="transmembrane region" description="Helical" evidence="8">
    <location>
        <begin position="393"/>
        <end position="415"/>
    </location>
</feature>
<proteinExistence type="inferred from homology"/>
<dbReference type="AlphaFoldDB" id="A0A8R1HHQ1"/>
<comment type="similarity">
    <text evidence="2 8">Belongs to the inorganic phosphate transporter (PiT) (TC 2.A.20) family.</text>
</comment>
<evidence type="ECO:0000256" key="5">
    <source>
        <dbReference type="ARBA" id="ARBA00022692"/>
    </source>
</evidence>
<reference evidence="10" key="1">
    <citation type="submission" date="2010-08" db="EMBL/GenBank/DDBJ databases">
        <authorList>
            <consortium name="Caenorhabditis japonica Sequencing Consortium"/>
            <person name="Wilson R.K."/>
        </authorList>
    </citation>
    <scope>NUCLEOTIDE SEQUENCE [LARGE SCALE GENOMIC DNA]</scope>
    <source>
        <strain evidence="10">DF5081</strain>
    </source>
</reference>
<keyword evidence="4 8" id="KW-0592">Phosphate transport</keyword>
<evidence type="ECO:0000256" key="8">
    <source>
        <dbReference type="RuleBase" id="RU363058"/>
    </source>
</evidence>
<keyword evidence="5 8" id="KW-0812">Transmembrane</keyword>
<feature type="transmembrane region" description="Helical" evidence="8">
    <location>
        <begin position="164"/>
        <end position="185"/>
    </location>
</feature>
<sequence length="512" mass="55077">MLELLDLVTSTLVDGAVNLHDFRHCFLWALIVGICLAFLLGFGMGANDVSNAFGTSVGSGALTLIQAYLLATIFETLGSVLVGYNVIDTMRKGVVDVAVYNNSAGDFMIGQVATLGGCATWLMIATFLHLPVSTTHAVVGATLGFSIACKGFQGIQWMMVVNIVASWFISPIFAGCISLLLYLFVDHVILRTKNPVANGLMWLPIFYFACITFNMFMISYQGSKVLHLSTVPLWVALLISFGAGIIAAGVCHFLIVPRIRRFIAESKTTETTREEQSTSVVISVTEDPDTDKIAIKSGSTTLSTYSSTESSPPSPPAVPNGKIAKFVAWLLPDKTQTESAETLKMFTSVQTMTACFAGFAHGANDVCNAIAPLVALIAVYRDFDVYQKKETPIYVLLFGVLAICVGLWCLGHKVIRTVGTKMSEVNPASGFCIEFGAAVTALLASKLGLPISTTHCLVGAVVTVGSVRGGKAIDWTLFRSVAFSWVITLPVAGGFAAFYMWALHYTIPIRYR</sequence>
<evidence type="ECO:0000256" key="7">
    <source>
        <dbReference type="ARBA" id="ARBA00023136"/>
    </source>
</evidence>
<evidence type="ECO:0000256" key="4">
    <source>
        <dbReference type="ARBA" id="ARBA00022592"/>
    </source>
</evidence>
<evidence type="ECO:0000256" key="2">
    <source>
        <dbReference type="ARBA" id="ARBA00009916"/>
    </source>
</evidence>
<reference evidence="9" key="2">
    <citation type="submission" date="2022-06" db="UniProtKB">
        <authorList>
            <consortium name="EnsemblMetazoa"/>
        </authorList>
    </citation>
    <scope>IDENTIFICATION</scope>
    <source>
        <strain evidence="9">DF5081</strain>
    </source>
</reference>
<keyword evidence="3 8" id="KW-0813">Transport</keyword>
<evidence type="ECO:0000256" key="3">
    <source>
        <dbReference type="ARBA" id="ARBA00022448"/>
    </source>
</evidence>
<feature type="transmembrane region" description="Helical" evidence="8">
    <location>
        <begin position="67"/>
        <end position="87"/>
    </location>
</feature>
<evidence type="ECO:0000256" key="6">
    <source>
        <dbReference type="ARBA" id="ARBA00022989"/>
    </source>
</evidence>
<organism evidence="9 10">
    <name type="scientific">Caenorhabditis japonica</name>
    <dbReference type="NCBI Taxonomy" id="281687"/>
    <lineage>
        <taxon>Eukaryota</taxon>
        <taxon>Metazoa</taxon>
        <taxon>Ecdysozoa</taxon>
        <taxon>Nematoda</taxon>
        <taxon>Chromadorea</taxon>
        <taxon>Rhabditida</taxon>
        <taxon>Rhabditina</taxon>
        <taxon>Rhabditomorpha</taxon>
        <taxon>Rhabditoidea</taxon>
        <taxon>Rhabditidae</taxon>
        <taxon>Peloderinae</taxon>
        <taxon>Caenorhabditis</taxon>
    </lineage>
</organism>
<dbReference type="GO" id="GO:0005315">
    <property type="term" value="F:phosphate transmembrane transporter activity"/>
    <property type="evidence" value="ECO:0007669"/>
    <property type="project" value="InterPro"/>
</dbReference>
<feature type="transmembrane region" description="Helical" evidence="8">
    <location>
        <begin position="232"/>
        <end position="256"/>
    </location>
</feature>
<feature type="transmembrane region" description="Helical" evidence="8">
    <location>
        <begin position="26"/>
        <end position="46"/>
    </location>
</feature>
<accession>A0A8R1HHQ1</accession>
<feature type="transmembrane region" description="Helical" evidence="8">
    <location>
        <begin position="482"/>
        <end position="502"/>
    </location>
</feature>
<evidence type="ECO:0000313" key="9">
    <source>
        <dbReference type="EnsemblMetazoa" id="CJA01920.1"/>
    </source>
</evidence>
<keyword evidence="10" id="KW-1185">Reference proteome</keyword>
<comment type="function">
    <text evidence="8">Sodium-phosphate symporter.</text>
</comment>
<dbReference type="Proteomes" id="UP000005237">
    <property type="component" value="Unassembled WGS sequence"/>
</dbReference>
<dbReference type="Pfam" id="PF01384">
    <property type="entry name" value="PHO4"/>
    <property type="match status" value="1"/>
</dbReference>
<dbReference type="InterPro" id="IPR001204">
    <property type="entry name" value="Phos_transporter"/>
</dbReference>
<dbReference type="PANTHER" id="PTHR11101">
    <property type="entry name" value="PHOSPHATE TRANSPORTER"/>
    <property type="match status" value="1"/>
</dbReference>
<feature type="transmembrane region" description="Helical" evidence="8">
    <location>
        <begin position="107"/>
        <end position="130"/>
    </location>
</feature>
<evidence type="ECO:0000313" key="10">
    <source>
        <dbReference type="Proteomes" id="UP000005237"/>
    </source>
</evidence>
<dbReference type="GO" id="GO:0016020">
    <property type="term" value="C:membrane"/>
    <property type="evidence" value="ECO:0007669"/>
    <property type="project" value="UniProtKB-SubCell"/>
</dbReference>
<dbReference type="GO" id="GO:0035435">
    <property type="term" value="P:phosphate ion transmembrane transport"/>
    <property type="evidence" value="ECO:0007669"/>
    <property type="project" value="TreeGrafter"/>
</dbReference>